<dbReference type="InterPro" id="IPR032710">
    <property type="entry name" value="NTF2-like_dom_sf"/>
</dbReference>
<feature type="region of interest" description="Disordered" evidence="1">
    <location>
        <begin position="1"/>
        <end position="21"/>
    </location>
</feature>
<dbReference type="Gene3D" id="3.10.450.50">
    <property type="match status" value="1"/>
</dbReference>
<evidence type="ECO:0000313" key="3">
    <source>
        <dbReference type="EMBL" id="BBX66750.1"/>
    </source>
</evidence>
<accession>A0A7I7M434</accession>
<gene>
    <name evidence="3" type="ORF">MPSYJ_02110</name>
</gene>
<dbReference type="Pfam" id="PF12680">
    <property type="entry name" value="SnoaL_2"/>
    <property type="match status" value="1"/>
</dbReference>
<dbReference type="Proteomes" id="UP000466514">
    <property type="component" value="Chromosome"/>
</dbReference>
<sequence>MRQQDLVTRQAPTDTRDPEGPQALYQRWINELWAGETIARELVSDDFVGHWPTRDIHGPDELQAIVDDTRSQLRELMFVIDVGPFVDGDLVAARWISTGSNKRGPARFTGNDILRVADGRIVEYWTGTSPG</sequence>
<dbReference type="SUPFAM" id="SSF54427">
    <property type="entry name" value="NTF2-like"/>
    <property type="match status" value="1"/>
</dbReference>
<proteinExistence type="predicted"/>
<keyword evidence="4" id="KW-1185">Reference proteome</keyword>
<dbReference type="KEGG" id="mpsc:MPSYJ_02110"/>
<dbReference type="InterPro" id="IPR037401">
    <property type="entry name" value="SnoaL-like"/>
</dbReference>
<evidence type="ECO:0000256" key="1">
    <source>
        <dbReference type="SAM" id="MobiDB-lite"/>
    </source>
</evidence>
<evidence type="ECO:0000259" key="2">
    <source>
        <dbReference type="Pfam" id="PF12680"/>
    </source>
</evidence>
<organism evidence="3 4">
    <name type="scientific">Mycolicibacterium psychrotolerans</name>
    <dbReference type="NCBI Taxonomy" id="216929"/>
    <lineage>
        <taxon>Bacteria</taxon>
        <taxon>Bacillati</taxon>
        <taxon>Actinomycetota</taxon>
        <taxon>Actinomycetes</taxon>
        <taxon>Mycobacteriales</taxon>
        <taxon>Mycobacteriaceae</taxon>
        <taxon>Mycolicibacterium</taxon>
    </lineage>
</organism>
<protein>
    <recommendedName>
        <fullName evidence="2">SnoaL-like domain-containing protein</fullName>
    </recommendedName>
</protein>
<dbReference type="AlphaFoldDB" id="A0A7I7M434"/>
<feature type="compositionally biased region" description="Polar residues" evidence="1">
    <location>
        <begin position="1"/>
        <end position="13"/>
    </location>
</feature>
<name>A0A7I7M434_9MYCO</name>
<dbReference type="EMBL" id="AP022574">
    <property type="protein sequence ID" value="BBX66750.1"/>
    <property type="molecule type" value="Genomic_DNA"/>
</dbReference>
<reference evidence="3 4" key="1">
    <citation type="journal article" date="2019" name="Emerg. Microbes Infect.">
        <title>Comprehensive subspecies identification of 175 nontuberculous mycobacteria species based on 7547 genomic profiles.</title>
        <authorList>
            <person name="Matsumoto Y."/>
            <person name="Kinjo T."/>
            <person name="Motooka D."/>
            <person name="Nabeya D."/>
            <person name="Jung N."/>
            <person name="Uechi K."/>
            <person name="Horii T."/>
            <person name="Iida T."/>
            <person name="Fujita J."/>
            <person name="Nakamura S."/>
        </authorList>
    </citation>
    <scope>NUCLEOTIDE SEQUENCE [LARGE SCALE GENOMIC DNA]</scope>
    <source>
        <strain evidence="3 4">JCM 13323</strain>
    </source>
</reference>
<feature type="domain" description="SnoaL-like" evidence="2">
    <location>
        <begin position="39"/>
        <end position="124"/>
    </location>
</feature>
<dbReference type="RefSeq" id="WP_163719969.1">
    <property type="nucleotide sequence ID" value="NZ_AP022574.1"/>
</dbReference>
<evidence type="ECO:0000313" key="4">
    <source>
        <dbReference type="Proteomes" id="UP000466514"/>
    </source>
</evidence>